<evidence type="ECO:0000313" key="2">
    <source>
        <dbReference type="EMBL" id="KXF77173.1"/>
    </source>
</evidence>
<keyword evidence="1" id="KW-1133">Transmembrane helix</keyword>
<sequence length="63" mass="7102">MVMLPMSIVVHAHPHAANGMPFWAFGLMAIGLVAFAIGYTLFLDWFTPPGAEDPFGRYHRRDR</sequence>
<dbReference type="EMBL" id="LNTU01000013">
    <property type="protein sequence ID" value="KXF77173.1"/>
    <property type="molecule type" value="Genomic_DNA"/>
</dbReference>
<comment type="caution">
    <text evidence="2">The sequence shown here is derived from an EMBL/GenBank/DDBJ whole genome shotgun (WGS) entry which is preliminary data.</text>
</comment>
<dbReference type="AlphaFoldDB" id="A0A135HVC8"/>
<protein>
    <submittedName>
        <fullName evidence="2">Uncharacterized protein</fullName>
    </submittedName>
</protein>
<evidence type="ECO:0000256" key="1">
    <source>
        <dbReference type="SAM" id="Phobius"/>
    </source>
</evidence>
<dbReference type="Proteomes" id="UP000070107">
    <property type="component" value="Unassembled WGS sequence"/>
</dbReference>
<proteinExistence type="predicted"/>
<organism evidence="2 3">
    <name type="scientific">Paramesorhizobium deserti</name>
    <dbReference type="NCBI Taxonomy" id="1494590"/>
    <lineage>
        <taxon>Bacteria</taxon>
        <taxon>Pseudomonadati</taxon>
        <taxon>Pseudomonadota</taxon>
        <taxon>Alphaproteobacteria</taxon>
        <taxon>Hyphomicrobiales</taxon>
        <taxon>Phyllobacteriaceae</taxon>
        <taxon>Paramesorhizobium</taxon>
    </lineage>
</organism>
<keyword evidence="3" id="KW-1185">Reference proteome</keyword>
<accession>A0A135HVC8</accession>
<feature type="transmembrane region" description="Helical" evidence="1">
    <location>
        <begin position="20"/>
        <end position="42"/>
    </location>
</feature>
<evidence type="ECO:0000313" key="3">
    <source>
        <dbReference type="Proteomes" id="UP000070107"/>
    </source>
</evidence>
<name>A0A135HVC8_9HYPH</name>
<gene>
    <name evidence="2" type="ORF">ATN84_25305</name>
</gene>
<reference evidence="2 3" key="1">
    <citation type="submission" date="2015-11" db="EMBL/GenBank/DDBJ databases">
        <title>Draft genome sequence of Paramesorhizobium deserti A-3-E, a strain highly resistant to diverse beta-lactam antibiotics.</title>
        <authorList>
            <person name="Lv R."/>
            <person name="Yang X."/>
            <person name="Fang N."/>
            <person name="Guo J."/>
            <person name="Luo X."/>
            <person name="Peng F."/>
            <person name="Yang R."/>
            <person name="Cui Y."/>
            <person name="Fang C."/>
            <person name="Song Y."/>
        </authorList>
    </citation>
    <scope>NUCLEOTIDE SEQUENCE [LARGE SCALE GENOMIC DNA]</scope>
    <source>
        <strain evidence="2 3">A-3-E</strain>
    </source>
</reference>
<keyword evidence="1" id="KW-0472">Membrane</keyword>
<keyword evidence="1" id="KW-0812">Transmembrane</keyword>
<dbReference type="OrthoDB" id="8116974at2"/>